<keyword evidence="1" id="KW-0539">Nucleus</keyword>
<dbReference type="InterPro" id="IPR036910">
    <property type="entry name" value="HMG_box_dom_sf"/>
</dbReference>
<gene>
    <name evidence="3" type="ORF">GMARGA_LOCUS13381</name>
</gene>
<evidence type="ECO:0000313" key="3">
    <source>
        <dbReference type="EMBL" id="CAG8719222.1"/>
    </source>
</evidence>
<dbReference type="SUPFAM" id="SSF47095">
    <property type="entry name" value="HMG-box"/>
    <property type="match status" value="1"/>
</dbReference>
<dbReference type="Proteomes" id="UP000789901">
    <property type="component" value="Unassembled WGS sequence"/>
</dbReference>
<evidence type="ECO:0000313" key="4">
    <source>
        <dbReference type="Proteomes" id="UP000789901"/>
    </source>
</evidence>
<evidence type="ECO:0000259" key="2">
    <source>
        <dbReference type="PROSITE" id="PS50118"/>
    </source>
</evidence>
<dbReference type="Gene3D" id="1.10.30.10">
    <property type="entry name" value="High mobility group box domain"/>
    <property type="match status" value="1"/>
</dbReference>
<keyword evidence="4" id="KW-1185">Reference proteome</keyword>
<dbReference type="InterPro" id="IPR009071">
    <property type="entry name" value="HMG_box_dom"/>
</dbReference>
<reference evidence="3 4" key="1">
    <citation type="submission" date="2021-06" db="EMBL/GenBank/DDBJ databases">
        <authorList>
            <person name="Kallberg Y."/>
            <person name="Tangrot J."/>
            <person name="Rosling A."/>
        </authorList>
    </citation>
    <scope>NUCLEOTIDE SEQUENCE [LARGE SCALE GENOMIC DNA]</scope>
    <source>
        <strain evidence="3 4">120-4 pot B 10/14</strain>
    </source>
</reference>
<dbReference type="PROSITE" id="PS50118">
    <property type="entry name" value="HMG_BOX_2"/>
    <property type="match status" value="1"/>
</dbReference>
<accession>A0ABN7V278</accession>
<dbReference type="EMBL" id="CAJVQB010008464">
    <property type="protein sequence ID" value="CAG8719222.1"/>
    <property type="molecule type" value="Genomic_DNA"/>
</dbReference>
<organism evidence="3 4">
    <name type="scientific">Gigaspora margarita</name>
    <dbReference type="NCBI Taxonomy" id="4874"/>
    <lineage>
        <taxon>Eukaryota</taxon>
        <taxon>Fungi</taxon>
        <taxon>Fungi incertae sedis</taxon>
        <taxon>Mucoromycota</taxon>
        <taxon>Glomeromycotina</taxon>
        <taxon>Glomeromycetes</taxon>
        <taxon>Diversisporales</taxon>
        <taxon>Gigasporaceae</taxon>
        <taxon>Gigaspora</taxon>
    </lineage>
</organism>
<proteinExistence type="predicted"/>
<feature type="domain" description="HMG box" evidence="2">
    <location>
        <begin position="141"/>
        <end position="201"/>
    </location>
</feature>
<name>A0ABN7V278_GIGMA</name>
<protein>
    <submittedName>
        <fullName evidence="3">28060_t:CDS:1</fullName>
    </submittedName>
</protein>
<feature type="DNA-binding region" description="HMG box" evidence="1">
    <location>
        <begin position="141"/>
        <end position="201"/>
    </location>
</feature>
<evidence type="ECO:0000256" key="1">
    <source>
        <dbReference type="PROSITE-ProRule" id="PRU00267"/>
    </source>
</evidence>
<sequence length="345" mass="40479">MREHYSRNEYPVKTRNLWEKSVITDFDYDFRLKSNDPNKFVSILSTKLNPRRIRSIKNGLERCNEFFTHEFLKTDRLDVVSEPSIASQQEWIFIDESDIVTSPAQSLRPLIPDQNLHISVPFPPEINPVDLIRRNKNGELLSRATNKFLIYRNEYAKELQARGFKLSMREVSRMAAQSWKKEPQHVKRKYEDIAREVEKLHVQLSMSSSPGWDRRRGCFTQNPNELQTNHKYQRDHCTILPSVTVPSSYLPYHYIPTTTIPMPTVPSQNTYTSIQQVDCRQSYYFLDQTCGNPQMDYIQYSDLSTPDLDINFNNSLESSPETFNCELPVQAVQGVLLDHYEYIQH</sequence>
<keyword evidence="1" id="KW-0238">DNA-binding</keyword>
<comment type="caution">
    <text evidence="3">The sequence shown here is derived from an EMBL/GenBank/DDBJ whole genome shotgun (WGS) entry which is preliminary data.</text>
</comment>
<dbReference type="Pfam" id="PF00505">
    <property type="entry name" value="HMG_box"/>
    <property type="match status" value="1"/>
</dbReference>